<dbReference type="InterPro" id="IPR006084">
    <property type="entry name" value="XPG/Rad2"/>
</dbReference>
<feature type="domain" description="XPG-I" evidence="7">
    <location>
        <begin position="498"/>
        <end position="568"/>
    </location>
</feature>
<dbReference type="InterPro" id="IPR029060">
    <property type="entry name" value="PIN-like_dom_sf"/>
</dbReference>
<gene>
    <name evidence="9" type="ORF">DAEQUDRAFT_709263</name>
</gene>
<organism evidence="9 10">
    <name type="scientific">Daedalea quercina L-15889</name>
    <dbReference type="NCBI Taxonomy" id="1314783"/>
    <lineage>
        <taxon>Eukaryota</taxon>
        <taxon>Fungi</taxon>
        <taxon>Dikarya</taxon>
        <taxon>Basidiomycota</taxon>
        <taxon>Agaricomycotina</taxon>
        <taxon>Agaricomycetes</taxon>
        <taxon>Polyporales</taxon>
        <taxon>Fomitopsis</taxon>
    </lineage>
</organism>
<evidence type="ECO:0000313" key="9">
    <source>
        <dbReference type="EMBL" id="KZT69944.1"/>
    </source>
</evidence>
<dbReference type="PANTHER" id="PTHR11081:SF9">
    <property type="entry name" value="FLAP ENDONUCLEASE 1"/>
    <property type="match status" value="1"/>
</dbReference>
<dbReference type="PRINTS" id="PR00853">
    <property type="entry name" value="XPGRADSUPER"/>
</dbReference>
<keyword evidence="2" id="KW-0540">Nuclease</keyword>
<evidence type="ECO:0000256" key="1">
    <source>
        <dbReference type="ARBA" id="ARBA00001946"/>
    </source>
</evidence>
<dbReference type="InterPro" id="IPR036279">
    <property type="entry name" value="5-3_exonuclease_C_sf"/>
</dbReference>
<dbReference type="Pfam" id="PF00867">
    <property type="entry name" value="XPG_I"/>
    <property type="match status" value="1"/>
</dbReference>
<evidence type="ECO:0000256" key="2">
    <source>
        <dbReference type="ARBA" id="ARBA00022722"/>
    </source>
</evidence>
<dbReference type="InterPro" id="IPR006085">
    <property type="entry name" value="XPG_DNA_repair_N"/>
</dbReference>
<dbReference type="SMART" id="SM00484">
    <property type="entry name" value="XPGI"/>
    <property type="match status" value="1"/>
</dbReference>
<dbReference type="EMBL" id="KV429054">
    <property type="protein sequence ID" value="KZT69944.1"/>
    <property type="molecule type" value="Genomic_DNA"/>
</dbReference>
<keyword evidence="6" id="KW-0460">Magnesium</keyword>
<dbReference type="STRING" id="1314783.A0A165QUG2"/>
<comment type="cofactor">
    <cofactor evidence="1">
        <name>Mg(2+)</name>
        <dbReference type="ChEBI" id="CHEBI:18420"/>
    </cofactor>
</comment>
<proteinExistence type="predicted"/>
<evidence type="ECO:0000256" key="5">
    <source>
        <dbReference type="ARBA" id="ARBA00022801"/>
    </source>
</evidence>
<dbReference type="OrthoDB" id="31113at2759"/>
<dbReference type="GO" id="GO:0005634">
    <property type="term" value="C:nucleus"/>
    <property type="evidence" value="ECO:0007669"/>
    <property type="project" value="TreeGrafter"/>
</dbReference>
<reference evidence="9 10" key="1">
    <citation type="journal article" date="2016" name="Mol. Biol. Evol.">
        <title>Comparative Genomics of Early-Diverging Mushroom-Forming Fungi Provides Insights into the Origins of Lignocellulose Decay Capabilities.</title>
        <authorList>
            <person name="Nagy L.G."/>
            <person name="Riley R."/>
            <person name="Tritt A."/>
            <person name="Adam C."/>
            <person name="Daum C."/>
            <person name="Floudas D."/>
            <person name="Sun H."/>
            <person name="Yadav J.S."/>
            <person name="Pangilinan J."/>
            <person name="Larsson K.H."/>
            <person name="Matsuura K."/>
            <person name="Barry K."/>
            <person name="Labutti K."/>
            <person name="Kuo R."/>
            <person name="Ohm R.A."/>
            <person name="Bhattacharya S.S."/>
            <person name="Shirouzu T."/>
            <person name="Yoshinaga Y."/>
            <person name="Martin F.M."/>
            <person name="Grigoriev I.V."/>
            <person name="Hibbett D.S."/>
        </authorList>
    </citation>
    <scope>NUCLEOTIDE SEQUENCE [LARGE SCALE GENOMIC DNA]</scope>
    <source>
        <strain evidence="9 10">L-15889</strain>
    </source>
</reference>
<keyword evidence="5" id="KW-0378">Hydrolase</keyword>
<dbReference type="Gene3D" id="3.40.50.1010">
    <property type="entry name" value="5'-nuclease"/>
    <property type="match status" value="2"/>
</dbReference>
<dbReference type="InterPro" id="IPR008918">
    <property type="entry name" value="HhH2"/>
</dbReference>
<evidence type="ECO:0000256" key="6">
    <source>
        <dbReference type="ARBA" id="ARBA00022842"/>
    </source>
</evidence>
<dbReference type="SUPFAM" id="SSF47807">
    <property type="entry name" value="5' to 3' exonuclease, C-terminal subdomain"/>
    <property type="match status" value="1"/>
</dbReference>
<dbReference type="GO" id="GO:0008409">
    <property type="term" value="F:5'-3' exonuclease activity"/>
    <property type="evidence" value="ECO:0007669"/>
    <property type="project" value="TreeGrafter"/>
</dbReference>
<dbReference type="SUPFAM" id="SSF88723">
    <property type="entry name" value="PIN domain-like"/>
    <property type="match status" value="1"/>
</dbReference>
<evidence type="ECO:0000259" key="8">
    <source>
        <dbReference type="SMART" id="SM00485"/>
    </source>
</evidence>
<evidence type="ECO:0000256" key="4">
    <source>
        <dbReference type="ARBA" id="ARBA00022759"/>
    </source>
</evidence>
<accession>A0A165QUG2</accession>
<sequence length="693" mass="77096">MGVLGLTPFIQKTCPEVVKTLPNRLRELSGKTVVIDGTLITQRLHFSPMPHRHRHVLGWYRIMKELAECDVRAICVFDGKERSLAKELEMERRRHVRKLTAARGALELERLERLRKLAGLLQMLRSMGSSAQKQVTDALRDLTTKSDGVSSYPYAIPSWLPAVEPWRTVKEPELPRHIIRNFITPYEVFGQFDSSDVCEVLKRDAASAFVSRQTSEIYRRASLSVAAQNVPESSAEAHRVDDNLQTLAIHREELGKDDVADHEADEDDVVDDHELDEDSICDEEEAGDGEHVVDGAEILTQPQLSSLDCDSFQIDEIASQLSQGLSLDLGAGRDSNLTGAVEPRTVPEADEDHRVVVSEAFHLEANYGMPVPDPKEIPTALASLYCQFRQSLPKLAALPSTAPAATAVEAASEQEKAALQDEAQSVHAMSRRQNELTSEEGEFWEHLADVRPTELGTDAVEQELATLAEKSNVISQSYERRTHPPTAETYEESKEILRAMGVPCIESTGPFEAEALASSLVLNGYADYVASEDTDVLVYEAPLIRNIASRQGPLMMISGTDVRATLQLDRAGFIDFVLLLGTDFSQRIKNVGPARALRFIREYGSIERMLQCEPRYPPRVDATTYLAQVSLARMVFQTLPPTPDPALLQPKEYDEDEVMRLLGNYGLHREAMQEFDRTAALSGNFFSDNPTAA</sequence>
<dbReference type="SMART" id="SM00485">
    <property type="entry name" value="XPGN"/>
    <property type="match status" value="1"/>
</dbReference>
<dbReference type="Proteomes" id="UP000076727">
    <property type="component" value="Unassembled WGS sequence"/>
</dbReference>
<evidence type="ECO:0000313" key="10">
    <source>
        <dbReference type="Proteomes" id="UP000076727"/>
    </source>
</evidence>
<dbReference type="GO" id="GO:0017108">
    <property type="term" value="F:5'-flap endonuclease activity"/>
    <property type="evidence" value="ECO:0007669"/>
    <property type="project" value="TreeGrafter"/>
</dbReference>
<name>A0A165QUG2_9APHY</name>
<dbReference type="Gene3D" id="1.10.150.20">
    <property type="entry name" value="5' to 3' exonuclease, C-terminal subdomain"/>
    <property type="match status" value="1"/>
</dbReference>
<evidence type="ECO:0000259" key="7">
    <source>
        <dbReference type="SMART" id="SM00484"/>
    </source>
</evidence>
<dbReference type="GO" id="GO:0046872">
    <property type="term" value="F:metal ion binding"/>
    <property type="evidence" value="ECO:0007669"/>
    <property type="project" value="UniProtKB-KW"/>
</dbReference>
<keyword evidence="3" id="KW-0479">Metal-binding</keyword>
<dbReference type="GO" id="GO:0003677">
    <property type="term" value="F:DNA binding"/>
    <property type="evidence" value="ECO:0007669"/>
    <property type="project" value="InterPro"/>
</dbReference>
<dbReference type="SMART" id="SM00279">
    <property type="entry name" value="HhH2"/>
    <property type="match status" value="1"/>
</dbReference>
<keyword evidence="4" id="KW-0255">Endonuclease</keyword>
<dbReference type="AlphaFoldDB" id="A0A165QUG2"/>
<keyword evidence="10" id="KW-1185">Reference proteome</keyword>
<dbReference type="PANTHER" id="PTHR11081">
    <property type="entry name" value="FLAP ENDONUCLEASE FAMILY MEMBER"/>
    <property type="match status" value="1"/>
</dbReference>
<feature type="domain" description="XPG N-terminal" evidence="8">
    <location>
        <begin position="1"/>
        <end position="100"/>
    </location>
</feature>
<evidence type="ECO:0000256" key="3">
    <source>
        <dbReference type="ARBA" id="ARBA00022723"/>
    </source>
</evidence>
<dbReference type="Pfam" id="PF00752">
    <property type="entry name" value="XPG_N"/>
    <property type="match status" value="1"/>
</dbReference>
<protein>
    <submittedName>
        <fullName evidence="9">PIN domain-like protein</fullName>
    </submittedName>
</protein>
<dbReference type="GO" id="GO:0006281">
    <property type="term" value="P:DNA repair"/>
    <property type="evidence" value="ECO:0007669"/>
    <property type="project" value="UniProtKB-ARBA"/>
</dbReference>
<dbReference type="GO" id="GO:0005737">
    <property type="term" value="C:cytoplasm"/>
    <property type="evidence" value="ECO:0007669"/>
    <property type="project" value="TreeGrafter"/>
</dbReference>
<dbReference type="InterPro" id="IPR006086">
    <property type="entry name" value="XPG-I_dom"/>
</dbReference>